<gene>
    <name evidence="1" type="ORF">H9S92_05320</name>
</gene>
<dbReference type="RefSeq" id="WP_187465670.1">
    <property type="nucleotide sequence ID" value="NZ_JACSIT010000067.1"/>
</dbReference>
<dbReference type="Proteomes" id="UP000650081">
    <property type="component" value="Unassembled WGS sequence"/>
</dbReference>
<reference evidence="1" key="1">
    <citation type="submission" date="2020-08" db="EMBL/GenBank/DDBJ databases">
        <title>Lewinella bacteria from marine environments.</title>
        <authorList>
            <person name="Zhong Y."/>
        </authorList>
    </citation>
    <scope>NUCLEOTIDE SEQUENCE</scope>
    <source>
        <strain evidence="1">KCTC 42187</strain>
    </source>
</reference>
<dbReference type="EMBL" id="JACSIT010000067">
    <property type="protein sequence ID" value="MBC6993570.1"/>
    <property type="molecule type" value="Genomic_DNA"/>
</dbReference>
<protein>
    <submittedName>
        <fullName evidence="1">Uncharacterized protein</fullName>
    </submittedName>
</protein>
<accession>A0A923PGC3</accession>
<organism evidence="1 2">
    <name type="scientific">Neolewinella lacunae</name>
    <dbReference type="NCBI Taxonomy" id="1517758"/>
    <lineage>
        <taxon>Bacteria</taxon>
        <taxon>Pseudomonadati</taxon>
        <taxon>Bacteroidota</taxon>
        <taxon>Saprospiria</taxon>
        <taxon>Saprospirales</taxon>
        <taxon>Lewinellaceae</taxon>
        <taxon>Neolewinella</taxon>
    </lineage>
</organism>
<sequence length="306" mass="35035">MQRKNDKAMFERRRNTGNSRSWTRDEESVLLTNLRYESFDINTLQELFPYRSKPSIRSKVRKFRIKHDLFGSTYRDKKQDFTRKCAELILPKTVFEAYAGAGHQTVIWSEYASKIFASDKLDGKLGQFTSEVFNSGFSIGKKSNKWTQFNSISGKEIVFYEGDALDAAVELKYHGFKVDVLDLDTCGSTLPLLPILVALTKPKYLLITHGEFHSVRFGRDDVLRRVLVSRNIQESSVGLSVEDLKKELDRAVKLSTLRSHNETSDSAWAELIDETWLGKKGQGLLRRLYKITKPQATSDCLNSLMV</sequence>
<proteinExistence type="predicted"/>
<evidence type="ECO:0000313" key="2">
    <source>
        <dbReference type="Proteomes" id="UP000650081"/>
    </source>
</evidence>
<keyword evidence="2" id="KW-1185">Reference proteome</keyword>
<evidence type="ECO:0000313" key="1">
    <source>
        <dbReference type="EMBL" id="MBC6993570.1"/>
    </source>
</evidence>
<dbReference type="AlphaFoldDB" id="A0A923PGC3"/>
<comment type="caution">
    <text evidence="1">The sequence shown here is derived from an EMBL/GenBank/DDBJ whole genome shotgun (WGS) entry which is preliminary data.</text>
</comment>
<name>A0A923PGC3_9BACT</name>